<gene>
    <name evidence="1" type="ORF">F5544_04035</name>
</gene>
<keyword evidence="2" id="KW-1185">Reference proteome</keyword>
<dbReference type="RefSeq" id="WP_167471920.1">
    <property type="nucleotide sequence ID" value="NZ_CP046172.1"/>
</dbReference>
<organism evidence="1 2">
    <name type="scientific">Nocardia arthritidis</name>
    <dbReference type="NCBI Taxonomy" id="228602"/>
    <lineage>
        <taxon>Bacteria</taxon>
        <taxon>Bacillati</taxon>
        <taxon>Actinomycetota</taxon>
        <taxon>Actinomycetes</taxon>
        <taxon>Mycobacteriales</taxon>
        <taxon>Nocardiaceae</taxon>
        <taxon>Nocardia</taxon>
    </lineage>
</organism>
<dbReference type="AlphaFoldDB" id="A0A6G9Y685"/>
<evidence type="ECO:0000313" key="1">
    <source>
        <dbReference type="EMBL" id="QIS08721.1"/>
    </source>
</evidence>
<dbReference type="KEGG" id="nah:F5544_04035"/>
<evidence type="ECO:0000313" key="2">
    <source>
        <dbReference type="Proteomes" id="UP000503540"/>
    </source>
</evidence>
<reference evidence="1 2" key="1">
    <citation type="journal article" date="2019" name="ACS Chem. Biol.">
        <title>Identification and Mobilization of a Cryptic Antibiotic Biosynthesis Gene Locus from a Human-Pathogenic Nocardia Isolate.</title>
        <authorList>
            <person name="Herisse M."/>
            <person name="Ishida K."/>
            <person name="Porter J.L."/>
            <person name="Howden B."/>
            <person name="Hertweck C."/>
            <person name="Stinear T.P."/>
            <person name="Pidot S.J."/>
        </authorList>
    </citation>
    <scope>NUCLEOTIDE SEQUENCE [LARGE SCALE GENOMIC DNA]</scope>
    <source>
        <strain evidence="1 2">AUSMDU00012717</strain>
    </source>
</reference>
<accession>A0A6G9Y685</accession>
<protein>
    <submittedName>
        <fullName evidence="1">Uncharacterized protein</fullName>
    </submittedName>
</protein>
<dbReference type="Proteomes" id="UP000503540">
    <property type="component" value="Chromosome"/>
</dbReference>
<sequence length="122" mass="13171">MAEVLFIVGSGPRNPERLAELTDELADDLRQIDGVRAKPATADADPGTKTGVAQEIGQLIVSGGALSVASLAIRDVALRFLERTRAVSITVRKGKREVVIERPADRQVDQIVEQLRDLLGDD</sequence>
<dbReference type="EMBL" id="CP046172">
    <property type="protein sequence ID" value="QIS08721.1"/>
    <property type="molecule type" value="Genomic_DNA"/>
</dbReference>
<proteinExistence type="predicted"/>
<name>A0A6G9Y685_9NOCA</name>